<keyword evidence="2" id="KW-1185">Reference proteome</keyword>
<protein>
    <submittedName>
        <fullName evidence="1">Uncharacterized protein</fullName>
    </submittedName>
</protein>
<proteinExistence type="predicted"/>
<organism evidence="1 2">
    <name type="scientific">Methylorubrum suomiense</name>
    <dbReference type="NCBI Taxonomy" id="144191"/>
    <lineage>
        <taxon>Bacteria</taxon>
        <taxon>Pseudomonadati</taxon>
        <taxon>Pseudomonadota</taxon>
        <taxon>Alphaproteobacteria</taxon>
        <taxon>Hyphomicrobiales</taxon>
        <taxon>Methylobacteriaceae</taxon>
        <taxon>Methylorubrum</taxon>
    </lineage>
</organism>
<dbReference type="EMBL" id="BPRE01000023">
    <property type="protein sequence ID" value="GJE78376.1"/>
    <property type="molecule type" value="Genomic_DNA"/>
</dbReference>
<reference evidence="1" key="1">
    <citation type="journal article" date="2021" name="Front. Microbiol.">
        <title>Comprehensive Comparative Genomics and Phenotyping of Methylobacterium Species.</title>
        <authorList>
            <person name="Alessa O."/>
            <person name="Ogura Y."/>
            <person name="Fujitani Y."/>
            <person name="Takami H."/>
            <person name="Hayashi T."/>
            <person name="Sahin N."/>
            <person name="Tani A."/>
        </authorList>
    </citation>
    <scope>NUCLEOTIDE SEQUENCE</scope>
    <source>
        <strain evidence="1">DSM 14458</strain>
    </source>
</reference>
<accession>A0ABQ4V1A7</accession>
<reference evidence="1" key="2">
    <citation type="submission" date="2021-08" db="EMBL/GenBank/DDBJ databases">
        <authorList>
            <person name="Tani A."/>
            <person name="Ola A."/>
            <person name="Ogura Y."/>
            <person name="Katsura K."/>
            <person name="Hayashi T."/>
        </authorList>
    </citation>
    <scope>NUCLEOTIDE SEQUENCE</scope>
    <source>
        <strain evidence="1">DSM 14458</strain>
    </source>
</reference>
<dbReference type="Proteomes" id="UP001055093">
    <property type="component" value="Unassembled WGS sequence"/>
</dbReference>
<sequence>MRRPALRTLLSSVLPALLLTAGSGGALALSLPFEESTYLPPQATTTYVERSLNGQAALTIEHPPVERNPRGRRGDSAAIAGFCRDGGTLMRRDEFGRPAYLRQREVCDNVAPRQLWPGHVDPRPAWPAERVRAHRRAIVTKY</sequence>
<evidence type="ECO:0000313" key="1">
    <source>
        <dbReference type="EMBL" id="GJE78376.1"/>
    </source>
</evidence>
<gene>
    <name evidence="1" type="ORF">BGCPKDLD_4991</name>
</gene>
<evidence type="ECO:0000313" key="2">
    <source>
        <dbReference type="Proteomes" id="UP001055093"/>
    </source>
</evidence>
<comment type="caution">
    <text evidence="1">The sequence shown here is derived from an EMBL/GenBank/DDBJ whole genome shotgun (WGS) entry which is preliminary data.</text>
</comment>
<dbReference type="RefSeq" id="WP_137831319.1">
    <property type="nucleotide sequence ID" value="NZ_BPRE01000023.1"/>
</dbReference>
<name>A0ABQ4V1A7_9HYPH</name>